<keyword evidence="4" id="KW-1185">Reference proteome</keyword>
<organism evidence="4">
    <name type="scientific">Melampsora larici-populina (strain 98AG31 / pathotype 3-4-7)</name>
    <name type="common">Poplar leaf rust fungus</name>
    <dbReference type="NCBI Taxonomy" id="747676"/>
    <lineage>
        <taxon>Eukaryota</taxon>
        <taxon>Fungi</taxon>
        <taxon>Dikarya</taxon>
        <taxon>Basidiomycota</taxon>
        <taxon>Pucciniomycotina</taxon>
        <taxon>Pucciniomycetes</taxon>
        <taxon>Pucciniales</taxon>
        <taxon>Melampsoraceae</taxon>
        <taxon>Melampsora</taxon>
    </lineage>
</organism>
<evidence type="ECO:0000313" key="4">
    <source>
        <dbReference type="Proteomes" id="UP000001072"/>
    </source>
</evidence>
<evidence type="ECO:0008006" key="5">
    <source>
        <dbReference type="Google" id="ProtNLM"/>
    </source>
</evidence>
<dbReference type="PANTHER" id="PTHR33096">
    <property type="entry name" value="CXC2 DOMAIN-CONTAINING PROTEIN"/>
    <property type="match status" value="1"/>
</dbReference>
<proteinExistence type="predicted"/>
<dbReference type="AlphaFoldDB" id="F4SED3"/>
<sequence length="473" mass="54188">MGRRELKATGSNPDIFGHEKPKRSRKRQRGDVSPPGVTPGVAKKISQSLGFVQPSPPPQQSSLEPGDDKWEDIPEEMNDFQGINNGESSVIDSSGNQYAQYQKELRRAEARAKRAKKWLAHENKIIAMYLNLQNRTLNWTTEHSYVNDEIKCACLPENCRQSQLETQVTACKATDAVAVGIKHIAVLYDIGCHLGAHIAKNYPSELNSPVASQTYTKCDEAQPGHMYSDAFLREQWDSEREAYASKKVAMQKQELELGRLLSLQDEQKALLLRVAQTPEQSIARVLESERLREEIVKQAEKVGTAEVFHTSTEQEDFLKLWYSKHEVALYYIALNEEKRPLQQSRADGHHSNIGQRGKTSVLLALRKRAAQLRKKVDTYRTRRAEYQAKYPAQQLPEDIDYNALNEIKADHPFWNDSIFTKLQDPWATDPKTRDGMRQLAYIDRAQEELRRLGWEPRLSSPTPYYHPCHLKHN</sequence>
<accession>F4SED3</accession>
<feature type="coiled-coil region" evidence="1">
    <location>
        <begin position="91"/>
        <end position="118"/>
    </location>
</feature>
<protein>
    <recommendedName>
        <fullName evidence="5">CxC1-like cysteine cluster associated with KDZ transposases domain-containing protein</fullName>
    </recommendedName>
</protein>
<dbReference type="EMBL" id="GL883414">
    <property type="protein sequence ID" value="EGF96993.1"/>
    <property type="molecule type" value="Genomic_DNA"/>
</dbReference>
<feature type="coiled-coil region" evidence="1">
    <location>
        <begin position="362"/>
        <end position="389"/>
    </location>
</feature>
<gene>
    <name evidence="3" type="ORF">MELLADRAFT_114679</name>
</gene>
<evidence type="ECO:0000256" key="2">
    <source>
        <dbReference type="SAM" id="MobiDB-lite"/>
    </source>
</evidence>
<dbReference type="GeneID" id="18925429"/>
<keyword evidence="1" id="KW-0175">Coiled coil</keyword>
<dbReference type="KEGG" id="mlr:MELLADRAFT_114679"/>
<dbReference type="RefSeq" id="XP_007419737.1">
    <property type="nucleotide sequence ID" value="XM_007419675.1"/>
</dbReference>
<dbReference type="PANTHER" id="PTHR33096:SF1">
    <property type="entry name" value="CXC1-LIKE CYSTEINE CLUSTER ASSOCIATED WITH KDZ TRANSPOSASES DOMAIN-CONTAINING PROTEIN"/>
    <property type="match status" value="1"/>
</dbReference>
<reference evidence="4" key="1">
    <citation type="journal article" date="2011" name="Proc. Natl. Acad. Sci. U.S.A.">
        <title>Obligate biotrophy features unraveled by the genomic analysis of rust fungi.</title>
        <authorList>
            <person name="Duplessis S."/>
            <person name="Cuomo C.A."/>
            <person name="Lin Y.-C."/>
            <person name="Aerts A."/>
            <person name="Tisserant E."/>
            <person name="Veneault-Fourrey C."/>
            <person name="Joly D.L."/>
            <person name="Hacquard S."/>
            <person name="Amselem J."/>
            <person name="Cantarel B.L."/>
            <person name="Chiu R."/>
            <person name="Coutinho P.M."/>
            <person name="Feau N."/>
            <person name="Field M."/>
            <person name="Frey P."/>
            <person name="Gelhaye E."/>
            <person name="Goldberg J."/>
            <person name="Grabherr M.G."/>
            <person name="Kodira C.D."/>
            <person name="Kohler A."/>
            <person name="Kuees U."/>
            <person name="Lindquist E.A."/>
            <person name="Lucas S.M."/>
            <person name="Mago R."/>
            <person name="Mauceli E."/>
            <person name="Morin E."/>
            <person name="Murat C."/>
            <person name="Pangilinan J.L."/>
            <person name="Park R."/>
            <person name="Pearson M."/>
            <person name="Quesneville H."/>
            <person name="Rouhier N."/>
            <person name="Sakthikumar S."/>
            <person name="Salamov A.A."/>
            <person name="Schmutz J."/>
            <person name="Selles B."/>
            <person name="Shapiro H."/>
            <person name="Tanguay P."/>
            <person name="Tuskan G.A."/>
            <person name="Henrissat B."/>
            <person name="Van de Peer Y."/>
            <person name="Rouze P."/>
            <person name="Ellis J.G."/>
            <person name="Dodds P.N."/>
            <person name="Schein J.E."/>
            <person name="Zhong S."/>
            <person name="Hamelin R.C."/>
            <person name="Grigoriev I.V."/>
            <person name="Szabo L.J."/>
            <person name="Martin F."/>
        </authorList>
    </citation>
    <scope>NUCLEOTIDE SEQUENCE [LARGE SCALE GENOMIC DNA]</scope>
    <source>
        <strain evidence="4">98AG31 / pathotype 3-4-7</strain>
    </source>
</reference>
<evidence type="ECO:0000256" key="1">
    <source>
        <dbReference type="SAM" id="Coils"/>
    </source>
</evidence>
<evidence type="ECO:0000313" key="3">
    <source>
        <dbReference type="EMBL" id="EGF96993.1"/>
    </source>
</evidence>
<dbReference type="InParanoid" id="F4SED3"/>
<feature type="region of interest" description="Disordered" evidence="2">
    <location>
        <begin position="1"/>
        <end position="74"/>
    </location>
</feature>
<dbReference type="VEuPathDB" id="FungiDB:MELLADRAFT_114679"/>
<dbReference type="OrthoDB" id="3237105at2759"/>
<dbReference type="Proteomes" id="UP000001072">
    <property type="component" value="Unassembled WGS sequence"/>
</dbReference>
<dbReference type="HOGENOM" id="CLU_011407_2_1_1"/>
<name>F4SED3_MELLP</name>